<comment type="caution">
    <text evidence="2">The sequence shown here is derived from an EMBL/GenBank/DDBJ whole genome shotgun (WGS) entry which is preliminary data.</text>
</comment>
<protein>
    <submittedName>
        <fullName evidence="2">Glycosyltransferase, group 1 family protein</fullName>
    </submittedName>
</protein>
<dbReference type="EMBL" id="LCBQ01000027">
    <property type="protein sequence ID" value="KKS12960.1"/>
    <property type="molecule type" value="Genomic_DNA"/>
</dbReference>
<dbReference type="Gene3D" id="3.90.550.10">
    <property type="entry name" value="Spore Coat Polysaccharide Biosynthesis Protein SpsA, Chain A"/>
    <property type="match status" value="1"/>
</dbReference>
<organism evidence="2 3">
    <name type="scientific">Candidatus Yanofskybacteria bacterium GW2011_GWA1_41_6</name>
    <dbReference type="NCBI Taxonomy" id="1619020"/>
    <lineage>
        <taxon>Bacteria</taxon>
        <taxon>Candidatus Yanofskyibacteriota</taxon>
    </lineage>
</organism>
<name>A0A0G0WJA9_9BACT</name>
<evidence type="ECO:0000259" key="1">
    <source>
        <dbReference type="Pfam" id="PF00535"/>
    </source>
</evidence>
<dbReference type="AlphaFoldDB" id="A0A0G0WJA9"/>
<reference evidence="2 3" key="1">
    <citation type="journal article" date="2015" name="Nature">
        <title>rRNA introns, odd ribosomes, and small enigmatic genomes across a large radiation of phyla.</title>
        <authorList>
            <person name="Brown C.T."/>
            <person name="Hug L.A."/>
            <person name="Thomas B.C."/>
            <person name="Sharon I."/>
            <person name="Castelle C.J."/>
            <person name="Singh A."/>
            <person name="Wilkins M.J."/>
            <person name="Williams K.H."/>
            <person name="Banfield J.F."/>
        </authorList>
    </citation>
    <scope>NUCLEOTIDE SEQUENCE [LARGE SCALE GENOMIC DNA]</scope>
</reference>
<feature type="domain" description="Glycosyltransferase 2-like" evidence="1">
    <location>
        <begin position="4"/>
        <end position="123"/>
    </location>
</feature>
<dbReference type="GO" id="GO:0016740">
    <property type="term" value="F:transferase activity"/>
    <property type="evidence" value="ECO:0007669"/>
    <property type="project" value="UniProtKB-KW"/>
</dbReference>
<keyword evidence="2" id="KW-0808">Transferase</keyword>
<sequence length="264" mass="30748">MTLSIIIVNFKNPALLRLCLKSLEHTLSPKLNYEILVVDISSGIETQNVVLEEFPKVKLLPFKNNIGYTKGVNEGIKAGSGEYFLILNPDIVPLKDSIETLLDYMKKHKDIGLAGPQLLNFDGTPQQSCFGFYNAITIGYRRVEYLPFKKRVLRKFLLQSKDLSGVNSVDWLMGSALMARRDAIERVGLMDEKFFLYFSDVDWAKRFWENGYKVVYYPLAKIYHYYKRVSKRNSWLVDAFINRQSQQHIKDGFRYLFKYGFFKT</sequence>
<accession>A0A0G0WJA9</accession>
<proteinExistence type="predicted"/>
<dbReference type="SUPFAM" id="SSF53448">
    <property type="entry name" value="Nucleotide-diphospho-sugar transferases"/>
    <property type="match status" value="1"/>
</dbReference>
<gene>
    <name evidence="2" type="ORF">UU70_C0027G0009</name>
</gene>
<dbReference type="PANTHER" id="PTHR43179">
    <property type="entry name" value="RHAMNOSYLTRANSFERASE WBBL"/>
    <property type="match status" value="1"/>
</dbReference>
<dbReference type="InterPro" id="IPR001173">
    <property type="entry name" value="Glyco_trans_2-like"/>
</dbReference>
<dbReference type="Pfam" id="PF00535">
    <property type="entry name" value="Glycos_transf_2"/>
    <property type="match status" value="1"/>
</dbReference>
<evidence type="ECO:0000313" key="3">
    <source>
        <dbReference type="Proteomes" id="UP000034380"/>
    </source>
</evidence>
<dbReference type="PANTHER" id="PTHR43179:SF7">
    <property type="entry name" value="RHAMNOSYLTRANSFERASE WBBL"/>
    <property type="match status" value="1"/>
</dbReference>
<dbReference type="InterPro" id="IPR029044">
    <property type="entry name" value="Nucleotide-diphossugar_trans"/>
</dbReference>
<dbReference type="CDD" id="cd04186">
    <property type="entry name" value="GT_2_like_c"/>
    <property type="match status" value="1"/>
</dbReference>
<evidence type="ECO:0000313" key="2">
    <source>
        <dbReference type="EMBL" id="KKS12960.1"/>
    </source>
</evidence>
<dbReference type="Proteomes" id="UP000034380">
    <property type="component" value="Unassembled WGS sequence"/>
</dbReference>